<evidence type="ECO:0000256" key="1">
    <source>
        <dbReference type="ARBA" id="ARBA00022614"/>
    </source>
</evidence>
<dbReference type="Pfam" id="PF12799">
    <property type="entry name" value="LRR_4"/>
    <property type="match status" value="1"/>
</dbReference>
<dbReference type="InterPro" id="IPR001611">
    <property type="entry name" value="Leu-rich_rpt"/>
</dbReference>
<evidence type="ECO:0000256" key="2">
    <source>
        <dbReference type="ARBA" id="ARBA00022737"/>
    </source>
</evidence>
<dbReference type="AlphaFoldDB" id="A0A645AYG6"/>
<dbReference type="InterPro" id="IPR025875">
    <property type="entry name" value="Leu-rich_rpt_4"/>
</dbReference>
<organism evidence="3">
    <name type="scientific">bioreactor metagenome</name>
    <dbReference type="NCBI Taxonomy" id="1076179"/>
    <lineage>
        <taxon>unclassified sequences</taxon>
        <taxon>metagenomes</taxon>
        <taxon>ecological metagenomes</taxon>
    </lineage>
</organism>
<dbReference type="InterPro" id="IPR032675">
    <property type="entry name" value="LRR_dom_sf"/>
</dbReference>
<dbReference type="EMBL" id="VSSQ01016649">
    <property type="protein sequence ID" value="MPM58210.1"/>
    <property type="molecule type" value="Genomic_DNA"/>
</dbReference>
<reference evidence="3" key="1">
    <citation type="submission" date="2019-08" db="EMBL/GenBank/DDBJ databases">
        <authorList>
            <person name="Kucharzyk K."/>
            <person name="Murdoch R.W."/>
            <person name="Higgins S."/>
            <person name="Loffler F."/>
        </authorList>
    </citation>
    <scope>NUCLEOTIDE SEQUENCE</scope>
</reference>
<accession>A0A645AYG6</accession>
<proteinExistence type="predicted"/>
<gene>
    <name evidence="3" type="ORF">SDC9_105040</name>
</gene>
<keyword evidence="2" id="KW-0677">Repeat</keyword>
<dbReference type="SUPFAM" id="SSF52058">
    <property type="entry name" value="L domain-like"/>
    <property type="match status" value="1"/>
</dbReference>
<protein>
    <recommendedName>
        <fullName evidence="4">Internalin-A</fullName>
    </recommendedName>
</protein>
<dbReference type="PROSITE" id="PS51450">
    <property type="entry name" value="LRR"/>
    <property type="match status" value="1"/>
</dbReference>
<comment type="caution">
    <text evidence="3">The sequence shown here is derived from an EMBL/GenBank/DDBJ whole genome shotgun (WGS) entry which is preliminary data.</text>
</comment>
<keyword evidence="1" id="KW-0433">Leucine-rich repeat</keyword>
<name>A0A645AYG6_9ZZZZ</name>
<sequence>MSFNRIYTIEGIGPDTLQVLDITDNAITSIAPLRALKGLSELYTADNPLTTLKPMRYLRTLQYADISNTTAKGISWIRKTPFEGLTVDAEQFKTSTVYRLMARGVMIALADS</sequence>
<evidence type="ECO:0008006" key="4">
    <source>
        <dbReference type="Google" id="ProtNLM"/>
    </source>
</evidence>
<dbReference type="Gene3D" id="3.80.10.10">
    <property type="entry name" value="Ribonuclease Inhibitor"/>
    <property type="match status" value="1"/>
</dbReference>
<evidence type="ECO:0000313" key="3">
    <source>
        <dbReference type="EMBL" id="MPM58210.1"/>
    </source>
</evidence>